<organism evidence="9 10">
    <name type="scientific">Exserohilum turcicum (strain 28A)</name>
    <name type="common">Northern leaf blight fungus</name>
    <name type="synonym">Setosphaeria turcica</name>
    <dbReference type="NCBI Taxonomy" id="671987"/>
    <lineage>
        <taxon>Eukaryota</taxon>
        <taxon>Fungi</taxon>
        <taxon>Dikarya</taxon>
        <taxon>Ascomycota</taxon>
        <taxon>Pezizomycotina</taxon>
        <taxon>Dothideomycetes</taxon>
        <taxon>Pleosporomycetidae</taxon>
        <taxon>Pleosporales</taxon>
        <taxon>Pleosporineae</taxon>
        <taxon>Pleosporaceae</taxon>
        <taxon>Exserohilum</taxon>
    </lineage>
</organism>
<dbReference type="GO" id="GO:0005634">
    <property type="term" value="C:nucleus"/>
    <property type="evidence" value="ECO:0007669"/>
    <property type="project" value="TreeGrafter"/>
</dbReference>
<comment type="catalytic activity">
    <reaction evidence="1 7">
        <text>beta-D-fructose 1-phosphate + H2O = D-fructose + phosphate</text>
        <dbReference type="Rhea" id="RHEA:35603"/>
        <dbReference type="ChEBI" id="CHEBI:15377"/>
        <dbReference type="ChEBI" id="CHEBI:37721"/>
        <dbReference type="ChEBI" id="CHEBI:43474"/>
        <dbReference type="ChEBI" id="CHEBI:138881"/>
    </reaction>
</comment>
<dbReference type="HOGENOM" id="CLU_030117_2_1_1"/>
<dbReference type="GO" id="GO:0046872">
    <property type="term" value="F:metal ion binding"/>
    <property type="evidence" value="ECO:0007669"/>
    <property type="project" value="UniProtKB-UniRule"/>
</dbReference>
<evidence type="ECO:0000313" key="9">
    <source>
        <dbReference type="EMBL" id="EOA89253.1"/>
    </source>
</evidence>
<dbReference type="Gene3D" id="3.40.50.10880">
    <property type="entry name" value="Uncharacterised protein PF01937, DUF89, domain 3"/>
    <property type="match status" value="1"/>
</dbReference>
<dbReference type="AlphaFoldDB" id="R0K8H3"/>
<dbReference type="FunFam" id="1.20.930.60:FF:000002">
    <property type="entry name" value="Protein-glutamate O-methyltransferase C1393.13"/>
    <property type="match status" value="1"/>
</dbReference>
<dbReference type="SUPFAM" id="SSF111321">
    <property type="entry name" value="AF1104-like"/>
    <property type="match status" value="1"/>
</dbReference>
<dbReference type="Proteomes" id="UP000016935">
    <property type="component" value="Unassembled WGS sequence"/>
</dbReference>
<comment type="function">
    <text evidence="7">Metal-dependent phosphatase that shows phosphatase activity against several substrates, including fructose-1-phosphate and fructose-6-phosphate. Its preference for fructose-1-phosphate, a strong glycating agent that causes DNA damage rather than a canonical yeast metabolite, suggests a damage-control function in hexose phosphate metabolism.</text>
</comment>
<evidence type="ECO:0000256" key="4">
    <source>
        <dbReference type="ARBA" id="ARBA00022801"/>
    </source>
</evidence>
<dbReference type="InterPro" id="IPR036075">
    <property type="entry name" value="ARMT-1-like_metal-bd_sf"/>
</dbReference>
<dbReference type="InterPro" id="IPR002791">
    <property type="entry name" value="ARMT1-like_metal-bd"/>
</dbReference>
<accession>R0K8H3</accession>
<evidence type="ECO:0000259" key="8">
    <source>
        <dbReference type="Pfam" id="PF01937"/>
    </source>
</evidence>
<dbReference type="Pfam" id="PF01937">
    <property type="entry name" value="ARMT1-like_dom"/>
    <property type="match status" value="1"/>
</dbReference>
<keyword evidence="5 7" id="KW-0464">Manganese</keyword>
<comment type="catalytic activity">
    <reaction evidence="6 7">
        <text>beta-D-fructose 6-phosphate = dihydroxyacetone + D-glyceraldehyde 3-phosphate</text>
        <dbReference type="Rhea" id="RHEA:28002"/>
        <dbReference type="ChEBI" id="CHEBI:16016"/>
        <dbReference type="ChEBI" id="CHEBI:57634"/>
        <dbReference type="ChEBI" id="CHEBI:59776"/>
    </reaction>
</comment>
<reference evidence="9 10" key="1">
    <citation type="journal article" date="2012" name="PLoS Pathog.">
        <title>Diverse lifestyles and strategies of plant pathogenesis encoded in the genomes of eighteen Dothideomycetes fungi.</title>
        <authorList>
            <person name="Ohm R.A."/>
            <person name="Feau N."/>
            <person name="Henrissat B."/>
            <person name="Schoch C.L."/>
            <person name="Horwitz B.A."/>
            <person name="Barry K.W."/>
            <person name="Condon B.J."/>
            <person name="Copeland A.C."/>
            <person name="Dhillon B."/>
            <person name="Glaser F."/>
            <person name="Hesse C.N."/>
            <person name="Kosti I."/>
            <person name="LaButti K."/>
            <person name="Lindquist E.A."/>
            <person name="Lucas S."/>
            <person name="Salamov A.A."/>
            <person name="Bradshaw R.E."/>
            <person name="Ciuffetti L."/>
            <person name="Hamelin R.C."/>
            <person name="Kema G.H.J."/>
            <person name="Lawrence C."/>
            <person name="Scott J.A."/>
            <person name="Spatafora J.W."/>
            <person name="Turgeon B.G."/>
            <person name="de Wit P.J.G.M."/>
            <person name="Zhong S."/>
            <person name="Goodwin S.B."/>
            <person name="Grigoriev I.V."/>
        </authorList>
    </citation>
    <scope>NUCLEOTIDE SEQUENCE [LARGE SCALE GENOMIC DNA]</scope>
    <source>
        <strain evidence="10">28A</strain>
    </source>
</reference>
<dbReference type="InterPro" id="IPR039763">
    <property type="entry name" value="ARMT1"/>
</dbReference>
<dbReference type="GeneID" id="19400305"/>
<dbReference type="GO" id="GO:0097023">
    <property type="term" value="F:fructose 6-phosphate aldolase activity"/>
    <property type="evidence" value="ECO:0007669"/>
    <property type="project" value="RHEA"/>
</dbReference>
<keyword evidence="4 7" id="KW-0378">Hydrolase</keyword>
<dbReference type="GO" id="GO:0006974">
    <property type="term" value="P:DNA damage response"/>
    <property type="evidence" value="ECO:0007669"/>
    <property type="project" value="TreeGrafter"/>
</dbReference>
<keyword evidence="10" id="KW-1185">Reference proteome</keyword>
<sequence length="486" mass="53939">MEFDTFPVPQYNTSDATSFAHTSARSRWPVIITQGIDDVHRSLHSTKDEAAISQGKTIVAELAKLKYELQHDRELTPIADDGERDVEAYNQELAARGNPKWHNVPWLFAECYLYRRIASIFKQSSAWRSYDIFARQKMDTFKSSRPAVVELAARYKDIVSELEQKKTNSSSSVETPEQLEAAEKLLFTEMCEICLWGNATDLSLLTNLSYEDIQKLQGSEARKKSEKNILVNDLDKAFGVLRAAQKQGKKDRRVDIVLDNAGFELFVDLILAGYLVASGLATNVVFHPKSIPWFVSDVLPADFGALLSALADPAAFYEALSDDQKHNGQQAVPLSDTESANLRFLFQHWSGMHAEGQLMLRPNDFWTAAGSYWRLPKTEPELYEDLKESELVIFKGDLNYRKLTADAAWPATTPFTSAIGPMGPGSGIRVLALRTCKADVVVGLASGEDERIKATQGGGGGGDDSGARKWAWSGKWAVVQFSNGKA</sequence>
<protein>
    <recommendedName>
        <fullName evidence="7">Sugar phosphate phosphatase</fullName>
        <ecNumber evidence="7">3.1.3.-</ecNumber>
    </recommendedName>
</protein>
<dbReference type="OrthoDB" id="541375at2759"/>
<feature type="domain" description="Damage-control phosphatase ARMT1-like metal-binding" evidence="8">
    <location>
        <begin position="24"/>
        <end position="451"/>
    </location>
</feature>
<dbReference type="GO" id="GO:0103026">
    <property type="term" value="F:fructose-1-phosphatase activity"/>
    <property type="evidence" value="ECO:0007669"/>
    <property type="project" value="RHEA"/>
</dbReference>
<evidence type="ECO:0000256" key="1">
    <source>
        <dbReference type="ARBA" id="ARBA00001326"/>
    </source>
</evidence>
<dbReference type="EMBL" id="KB908515">
    <property type="protein sequence ID" value="EOA89253.1"/>
    <property type="molecule type" value="Genomic_DNA"/>
</dbReference>
<comment type="domain">
    <text evidence="7">Subfamily III proteins have a conserved RTxK motif about 40-50 residues from the C-terminus; the threonine may be replaced by serine or cysteine.</text>
</comment>
<evidence type="ECO:0000313" key="10">
    <source>
        <dbReference type="Proteomes" id="UP000016935"/>
    </source>
</evidence>
<dbReference type="EC" id="3.1.3.-" evidence="7"/>
<evidence type="ECO:0000256" key="5">
    <source>
        <dbReference type="ARBA" id="ARBA00023211"/>
    </source>
</evidence>
<comment type="cofactor">
    <cofactor evidence="7">
        <name>Mn(2+)</name>
        <dbReference type="ChEBI" id="CHEBI:29035"/>
    </cofactor>
    <cofactor evidence="7">
        <name>Ni(2+)</name>
        <dbReference type="ChEBI" id="CHEBI:49786"/>
    </cofactor>
</comment>
<dbReference type="STRING" id="671987.R0K8H3"/>
<evidence type="ECO:0000256" key="3">
    <source>
        <dbReference type="ARBA" id="ARBA00022723"/>
    </source>
</evidence>
<keyword evidence="3 7" id="KW-0479">Metal-binding</keyword>
<dbReference type="PANTHER" id="PTHR12260">
    <property type="entry name" value="DAMAGE-CONTROL PHOSPHATASE ARMT1"/>
    <property type="match status" value="1"/>
</dbReference>
<proteinExistence type="inferred from homology"/>
<name>R0K8H3_EXST2</name>
<dbReference type="eggNOG" id="KOG3870">
    <property type="taxonomic scope" value="Eukaryota"/>
</dbReference>
<evidence type="ECO:0000256" key="7">
    <source>
        <dbReference type="RuleBase" id="RU367030"/>
    </source>
</evidence>
<dbReference type="PANTHER" id="PTHR12260:SF6">
    <property type="entry name" value="DAMAGE-CONTROL PHOSPHATASE ARMT1"/>
    <property type="match status" value="1"/>
</dbReference>
<gene>
    <name evidence="9" type="ORF">SETTUDRAFT_167797</name>
</gene>
<evidence type="ECO:0000256" key="6">
    <source>
        <dbReference type="ARBA" id="ARBA00048809"/>
    </source>
</evidence>
<comment type="similarity">
    <text evidence="2 7">Belongs to the damage-control phosphatase family. Sugar phosphate phosphatase III subfamily.</text>
</comment>
<dbReference type="Gene3D" id="1.20.930.60">
    <property type="match status" value="1"/>
</dbReference>
<dbReference type="RefSeq" id="XP_008023075.1">
    <property type="nucleotide sequence ID" value="XM_008024884.1"/>
</dbReference>
<evidence type="ECO:0000256" key="2">
    <source>
        <dbReference type="ARBA" id="ARBA00009519"/>
    </source>
</evidence>
<reference evidence="9 10" key="2">
    <citation type="journal article" date="2013" name="PLoS Genet.">
        <title>Comparative genome structure, secondary metabolite, and effector coding capacity across Cochliobolus pathogens.</title>
        <authorList>
            <person name="Condon B.J."/>
            <person name="Leng Y."/>
            <person name="Wu D."/>
            <person name="Bushley K.E."/>
            <person name="Ohm R.A."/>
            <person name="Otillar R."/>
            <person name="Martin J."/>
            <person name="Schackwitz W."/>
            <person name="Grimwood J."/>
            <person name="MohdZainudin N."/>
            <person name="Xue C."/>
            <person name="Wang R."/>
            <person name="Manning V.A."/>
            <person name="Dhillon B."/>
            <person name="Tu Z.J."/>
            <person name="Steffenson B.J."/>
            <person name="Salamov A."/>
            <person name="Sun H."/>
            <person name="Lowry S."/>
            <person name="LaButti K."/>
            <person name="Han J."/>
            <person name="Copeland A."/>
            <person name="Lindquist E."/>
            <person name="Barry K."/>
            <person name="Schmutz J."/>
            <person name="Baker S.E."/>
            <person name="Ciuffetti L.M."/>
            <person name="Grigoriev I.V."/>
            <person name="Zhong S."/>
            <person name="Turgeon B.G."/>
        </authorList>
    </citation>
    <scope>NUCLEOTIDE SEQUENCE [LARGE SCALE GENOMIC DNA]</scope>
    <source>
        <strain evidence="10">28A</strain>
    </source>
</reference>